<dbReference type="PIRSF" id="PIRSF000538">
    <property type="entry name" value="GlpK"/>
    <property type="match status" value="1"/>
</dbReference>
<reference evidence="16 17" key="1">
    <citation type="submission" date="2020-11" db="EMBL/GenBank/DDBJ databases">
        <authorList>
            <person name="Wallbank WR R."/>
            <person name="Pardo Diaz C."/>
            <person name="Kozak K."/>
            <person name="Martin S."/>
            <person name="Jiggins C."/>
            <person name="Moest M."/>
            <person name="Warren A I."/>
            <person name="Generalovic N T."/>
            <person name="Byers J.R.P. K."/>
            <person name="Montejo-Kovacevich G."/>
            <person name="Yen C E."/>
        </authorList>
    </citation>
    <scope>NUCLEOTIDE SEQUENCE [LARGE SCALE GENOMIC DNA]</scope>
</reference>
<dbReference type="GO" id="GO:0005524">
    <property type="term" value="F:ATP binding"/>
    <property type="evidence" value="ECO:0007669"/>
    <property type="project" value="UniProtKB-KW"/>
</dbReference>
<dbReference type="PANTHER" id="PTHR10196">
    <property type="entry name" value="SUGAR KINASE"/>
    <property type="match status" value="1"/>
</dbReference>
<comment type="subcellular location">
    <subcellularLocation>
        <location evidence="1">Cytoplasm</location>
    </subcellularLocation>
</comment>
<dbReference type="InterPro" id="IPR018484">
    <property type="entry name" value="FGGY_N"/>
</dbReference>
<dbReference type="InterPro" id="IPR018485">
    <property type="entry name" value="FGGY_C"/>
</dbReference>
<comment type="similarity">
    <text evidence="3">Belongs to the FGGY kinase family.</text>
</comment>
<accession>A0A7R8YS95</accession>
<dbReference type="GO" id="GO:0006641">
    <property type="term" value="P:triglyceride metabolic process"/>
    <property type="evidence" value="ECO:0007669"/>
    <property type="project" value="TreeGrafter"/>
</dbReference>
<evidence type="ECO:0000256" key="11">
    <source>
        <dbReference type="ARBA" id="ARBA00033026"/>
    </source>
</evidence>
<evidence type="ECO:0000259" key="14">
    <source>
        <dbReference type="Pfam" id="PF00370"/>
    </source>
</evidence>
<evidence type="ECO:0000313" key="16">
    <source>
        <dbReference type="EMBL" id="CAD7083586.1"/>
    </source>
</evidence>
<comment type="pathway">
    <text evidence="2">Polyol metabolism; glycerol degradation via glycerol kinase pathway; sn-glycerol 3-phosphate from glycerol: step 1/1.</text>
</comment>
<dbReference type="FunFam" id="3.30.420.40:FF:000104">
    <property type="entry name" value="putative glycerol kinase 5"/>
    <property type="match status" value="1"/>
</dbReference>
<dbReference type="GO" id="GO:0046167">
    <property type="term" value="P:glycerol-3-phosphate biosynthetic process"/>
    <property type="evidence" value="ECO:0007669"/>
    <property type="project" value="TreeGrafter"/>
</dbReference>
<keyword evidence="9" id="KW-0319">Glycerol metabolism</keyword>
<evidence type="ECO:0000256" key="7">
    <source>
        <dbReference type="ARBA" id="ARBA00022741"/>
    </source>
</evidence>
<feature type="domain" description="Carbohydrate kinase FGGY N-terminal" evidence="14">
    <location>
        <begin position="6"/>
        <end position="270"/>
    </location>
</feature>
<evidence type="ECO:0000256" key="8">
    <source>
        <dbReference type="ARBA" id="ARBA00022777"/>
    </source>
</evidence>
<keyword evidence="7" id="KW-0547">Nucleotide-binding</keyword>
<keyword evidence="8" id="KW-0418">Kinase</keyword>
<evidence type="ECO:0000256" key="12">
    <source>
        <dbReference type="ARBA" id="ARBA00045165"/>
    </source>
</evidence>
<dbReference type="OMA" id="TFLTWNH"/>
<dbReference type="Proteomes" id="UP000594454">
    <property type="component" value="Chromosome 2"/>
</dbReference>
<evidence type="ECO:0000256" key="4">
    <source>
        <dbReference type="ARBA" id="ARBA00012099"/>
    </source>
</evidence>
<organism evidence="16 17">
    <name type="scientific">Hermetia illucens</name>
    <name type="common">Black soldier fly</name>
    <dbReference type="NCBI Taxonomy" id="343691"/>
    <lineage>
        <taxon>Eukaryota</taxon>
        <taxon>Metazoa</taxon>
        <taxon>Ecdysozoa</taxon>
        <taxon>Arthropoda</taxon>
        <taxon>Hexapoda</taxon>
        <taxon>Insecta</taxon>
        <taxon>Pterygota</taxon>
        <taxon>Neoptera</taxon>
        <taxon>Endopterygota</taxon>
        <taxon>Diptera</taxon>
        <taxon>Brachycera</taxon>
        <taxon>Stratiomyomorpha</taxon>
        <taxon>Stratiomyidae</taxon>
        <taxon>Hermetiinae</taxon>
        <taxon>Hermetia</taxon>
    </lineage>
</organism>
<dbReference type="Gene3D" id="3.30.420.40">
    <property type="match status" value="2"/>
</dbReference>
<feature type="domain" description="Carbohydrate kinase FGGY C-terminal" evidence="15">
    <location>
        <begin position="284"/>
        <end position="474"/>
    </location>
</feature>
<keyword evidence="5" id="KW-0963">Cytoplasm</keyword>
<dbReference type="InParanoid" id="A0A7R8YS95"/>
<dbReference type="FunCoup" id="A0A7R8YS95">
    <property type="interactions" value="384"/>
</dbReference>
<evidence type="ECO:0000259" key="15">
    <source>
        <dbReference type="Pfam" id="PF02782"/>
    </source>
</evidence>
<dbReference type="SUPFAM" id="SSF53067">
    <property type="entry name" value="Actin-like ATPase domain"/>
    <property type="match status" value="2"/>
</dbReference>
<evidence type="ECO:0000256" key="5">
    <source>
        <dbReference type="ARBA" id="ARBA00022490"/>
    </source>
</evidence>
<dbReference type="FunFam" id="3.30.420.40:FF:000102">
    <property type="entry name" value="Putative glycerol kinase 5"/>
    <property type="match status" value="1"/>
</dbReference>
<dbReference type="InterPro" id="IPR037444">
    <property type="entry name" value="GK5"/>
</dbReference>
<gene>
    <name evidence="16" type="ORF">HERILL_LOCUS6535</name>
</gene>
<dbReference type="GO" id="GO:0006071">
    <property type="term" value="P:glycerol metabolic process"/>
    <property type="evidence" value="ECO:0007669"/>
    <property type="project" value="UniProtKB-KW"/>
</dbReference>
<dbReference type="Pfam" id="PF00370">
    <property type="entry name" value="FGGY_N"/>
    <property type="match status" value="1"/>
</dbReference>
<evidence type="ECO:0000256" key="9">
    <source>
        <dbReference type="ARBA" id="ARBA00022798"/>
    </source>
</evidence>
<comment type="function">
    <text evidence="12">Skin-specific kinase that plays a key role in glycerol metabolism, catalyzing its phosphorylation to produce sn-glycerol 3-phosphate. Involved in skin-specific regulation of sterol regulatory element-binding protein (SREBP) processing and lipid biosynthesis.</text>
</comment>
<keyword evidence="6" id="KW-0808">Transferase</keyword>
<keyword evidence="10" id="KW-0067">ATP-binding</keyword>
<evidence type="ECO:0000256" key="3">
    <source>
        <dbReference type="ARBA" id="ARBA00009156"/>
    </source>
</evidence>
<dbReference type="CDD" id="cd07793">
    <property type="entry name" value="ASKHA_NBD_FGGY_GK5-like"/>
    <property type="match status" value="1"/>
</dbReference>
<dbReference type="GO" id="GO:0004370">
    <property type="term" value="F:glycerol kinase activity"/>
    <property type="evidence" value="ECO:0007669"/>
    <property type="project" value="UniProtKB-EC"/>
</dbReference>
<evidence type="ECO:0000256" key="6">
    <source>
        <dbReference type="ARBA" id="ARBA00022679"/>
    </source>
</evidence>
<dbReference type="InterPro" id="IPR000577">
    <property type="entry name" value="Carb_kinase_FGGY"/>
</dbReference>
<evidence type="ECO:0000256" key="2">
    <source>
        <dbReference type="ARBA" id="ARBA00005190"/>
    </source>
</evidence>
<keyword evidence="17" id="KW-1185">Reference proteome</keyword>
<sequence length="527" mass="59283">MGSDKYIASLDVGTTTIRCFIFDTDLKIRGAATERVHLLNPQPGYFEIDPTDLWESIVVAITNAIREARLTAADITCLGISTQRCSFITWDKDTEEYFHNFITWKDLRADSLVKQWNSSIRLRLLNSAAYVLYLITRSKRFLAGALLKLMNGQITLRLLWQMKNNEKLKSAIERKTALCGTLDSWLLYKLRKVRGSKEAVEHISDITSCTATGLYDPFTLGWAGWALNMFSINPEILPRVVESNYNFGYVHESIFGARIRITCSMSDQSCSLWGSNCFADGDIKMTLGTGSFMNVYTNKYCHASVHGLYPLVAWQFRRNGVNDTVFCIEGSVNDTGSMINWAINFGLFDDPARSSSIAESVPDSDGVYFIPAFSGLGPPINDIQAGTGFIGLRSSTRQPHLVRALLESIAFRIAQLFYCTSSETNYKFSRIKVDGGVSKNDFLCQTLADITGVRVERSKFSESSALGAAFVAGLNANIWPSQTHLEKFYSIDKVFLPREEMKCKYMQLIGEWEQAVERFKKWYVGAK</sequence>
<dbReference type="PANTHER" id="PTHR10196:SF68">
    <property type="entry name" value="GLYCEROL KINASE 5-RELATED"/>
    <property type="match status" value="1"/>
</dbReference>
<proteinExistence type="inferred from homology"/>
<dbReference type="AlphaFoldDB" id="A0A7R8YS95"/>
<evidence type="ECO:0000256" key="1">
    <source>
        <dbReference type="ARBA" id="ARBA00004496"/>
    </source>
</evidence>
<evidence type="ECO:0000313" key="17">
    <source>
        <dbReference type="Proteomes" id="UP000594454"/>
    </source>
</evidence>
<evidence type="ECO:0000256" key="10">
    <source>
        <dbReference type="ARBA" id="ARBA00022840"/>
    </source>
</evidence>
<dbReference type="OrthoDB" id="6278781at2759"/>
<dbReference type="EC" id="2.7.1.30" evidence="4"/>
<dbReference type="GO" id="GO:0005739">
    <property type="term" value="C:mitochondrion"/>
    <property type="evidence" value="ECO:0007669"/>
    <property type="project" value="TreeGrafter"/>
</dbReference>
<dbReference type="Pfam" id="PF02782">
    <property type="entry name" value="FGGY_C"/>
    <property type="match status" value="1"/>
</dbReference>
<protein>
    <recommendedName>
        <fullName evidence="13">Glycerol kinase 5</fullName>
        <ecNumber evidence="4">2.7.1.30</ecNumber>
    </recommendedName>
    <alternativeName>
        <fullName evidence="11">ATP:glycerol 3-phosphotransferase 5</fullName>
    </alternativeName>
</protein>
<dbReference type="EMBL" id="LR899010">
    <property type="protein sequence ID" value="CAD7083586.1"/>
    <property type="molecule type" value="Genomic_DNA"/>
</dbReference>
<name>A0A7R8YS95_HERIL</name>
<dbReference type="InterPro" id="IPR043129">
    <property type="entry name" value="ATPase_NBD"/>
</dbReference>
<evidence type="ECO:0000256" key="13">
    <source>
        <dbReference type="ARBA" id="ARBA00047192"/>
    </source>
</evidence>